<evidence type="ECO:0000256" key="3">
    <source>
        <dbReference type="ARBA" id="ARBA00022448"/>
    </source>
</evidence>
<evidence type="ECO:0000256" key="5">
    <source>
        <dbReference type="ARBA" id="ARBA00022989"/>
    </source>
</evidence>
<dbReference type="CDD" id="cd00333">
    <property type="entry name" value="MIP"/>
    <property type="match status" value="1"/>
</dbReference>
<name>A0A914L7Y0_MELIC</name>
<feature type="transmembrane region" description="Helical" evidence="10">
    <location>
        <begin position="35"/>
        <end position="59"/>
    </location>
</feature>
<evidence type="ECO:0000256" key="6">
    <source>
        <dbReference type="ARBA" id="ARBA00023136"/>
    </source>
</evidence>
<keyword evidence="5 10" id="KW-1133">Transmembrane helix</keyword>
<keyword evidence="3 8" id="KW-0813">Transport</keyword>
<evidence type="ECO:0000256" key="10">
    <source>
        <dbReference type="SAM" id="Phobius"/>
    </source>
</evidence>
<dbReference type="PRINTS" id="PR00783">
    <property type="entry name" value="MINTRINSICP"/>
</dbReference>
<feature type="region of interest" description="Disordered" evidence="9">
    <location>
        <begin position="297"/>
        <end position="319"/>
    </location>
</feature>
<dbReference type="GO" id="GO:0015254">
    <property type="term" value="F:glycerol channel activity"/>
    <property type="evidence" value="ECO:0007669"/>
    <property type="project" value="TreeGrafter"/>
</dbReference>
<dbReference type="InterPro" id="IPR050363">
    <property type="entry name" value="MIP/Aquaporin"/>
</dbReference>
<evidence type="ECO:0000256" key="1">
    <source>
        <dbReference type="ARBA" id="ARBA00004141"/>
    </source>
</evidence>
<accession>A0A914L7Y0</accession>
<dbReference type="PANTHER" id="PTHR43829">
    <property type="entry name" value="AQUAPORIN OR AQUAGLYCEROPORIN RELATED"/>
    <property type="match status" value="1"/>
</dbReference>
<evidence type="ECO:0000256" key="2">
    <source>
        <dbReference type="ARBA" id="ARBA00006175"/>
    </source>
</evidence>
<dbReference type="PANTHER" id="PTHR43829:SF9">
    <property type="entry name" value="AQUAPORIN-9"/>
    <property type="match status" value="1"/>
</dbReference>
<dbReference type="InterPro" id="IPR023271">
    <property type="entry name" value="Aquaporin-like"/>
</dbReference>
<proteinExistence type="inferred from homology"/>
<dbReference type="GO" id="GO:0015250">
    <property type="term" value="F:water channel activity"/>
    <property type="evidence" value="ECO:0007669"/>
    <property type="project" value="TreeGrafter"/>
</dbReference>
<sequence length="319" mass="35102">MSPENFFLALKKINKTAFQFILQTKLRIRNELGRALLGEFLGTFVLVLTIACVCAQAIIPKPALNQTIGVNLGVGLGIAFGVAICAKISGGHINPAVSLMFLSFKQLAPIRFALYSLVQLLGAFFGAAIAYLVYCDAINKFDGGTRQVYGTKATAHIFASYSSPHLGVFNGFIDQVIATAVFCLLIAHITDKRNHYPTWVQPFLVGTSFVLVGTSFAYNAGYPCNPARDFGPRLFTLIVGYGWEVFSYNNYGWFWIPIIAPFIGALLGAWIYQFFIGIHVPADEQYEIVTTTITTSQHQREMQPLAPTKESTPHNEAQP</sequence>
<dbReference type="Gene3D" id="1.20.1080.10">
    <property type="entry name" value="Glycerol uptake facilitator protein"/>
    <property type="match status" value="1"/>
</dbReference>
<feature type="transmembrane region" description="Helical" evidence="10">
    <location>
        <begin position="71"/>
        <end position="91"/>
    </location>
</feature>
<comment type="function">
    <text evidence="7">Aquaglyceroporin that may modulate the water content and osmolytes during anhydrobiosis.</text>
</comment>
<dbReference type="WBParaSite" id="Minc3s00313g09965">
    <property type="protein sequence ID" value="Minc3s00313g09965"/>
    <property type="gene ID" value="Minc3s00313g09965"/>
</dbReference>
<evidence type="ECO:0000313" key="12">
    <source>
        <dbReference type="WBParaSite" id="Minc3s00313g09965"/>
    </source>
</evidence>
<comment type="similarity">
    <text evidence="2 8">Belongs to the MIP/aquaporin (TC 1.A.8) family.</text>
</comment>
<evidence type="ECO:0000256" key="4">
    <source>
        <dbReference type="ARBA" id="ARBA00022692"/>
    </source>
</evidence>
<dbReference type="GO" id="GO:0016323">
    <property type="term" value="C:basolateral plasma membrane"/>
    <property type="evidence" value="ECO:0007669"/>
    <property type="project" value="TreeGrafter"/>
</dbReference>
<keyword evidence="6 10" id="KW-0472">Membrane</keyword>
<dbReference type="InterPro" id="IPR000425">
    <property type="entry name" value="MIP"/>
</dbReference>
<keyword evidence="11" id="KW-1185">Reference proteome</keyword>
<comment type="subcellular location">
    <subcellularLocation>
        <location evidence="1">Membrane</location>
        <topology evidence="1">Multi-pass membrane protein</topology>
    </subcellularLocation>
</comment>
<feature type="transmembrane region" description="Helical" evidence="10">
    <location>
        <begin position="199"/>
        <end position="218"/>
    </location>
</feature>
<evidence type="ECO:0000256" key="7">
    <source>
        <dbReference type="ARBA" id="ARBA00045280"/>
    </source>
</evidence>
<evidence type="ECO:0000256" key="9">
    <source>
        <dbReference type="SAM" id="MobiDB-lite"/>
    </source>
</evidence>
<feature type="transmembrane region" description="Helical" evidence="10">
    <location>
        <begin position="112"/>
        <end position="134"/>
    </location>
</feature>
<dbReference type="Proteomes" id="UP000887563">
    <property type="component" value="Unplaced"/>
</dbReference>
<feature type="transmembrane region" description="Helical" evidence="10">
    <location>
        <begin position="168"/>
        <end position="187"/>
    </location>
</feature>
<dbReference type="Pfam" id="PF00230">
    <property type="entry name" value="MIP"/>
    <property type="match status" value="1"/>
</dbReference>
<reference evidence="12" key="1">
    <citation type="submission" date="2022-11" db="UniProtKB">
        <authorList>
            <consortium name="WormBaseParasite"/>
        </authorList>
    </citation>
    <scope>IDENTIFICATION</scope>
</reference>
<dbReference type="AlphaFoldDB" id="A0A914L7Y0"/>
<protein>
    <submittedName>
        <fullName evidence="12">Aquaporin-9</fullName>
    </submittedName>
</protein>
<evidence type="ECO:0000313" key="11">
    <source>
        <dbReference type="Proteomes" id="UP000887563"/>
    </source>
</evidence>
<organism evidence="11 12">
    <name type="scientific">Meloidogyne incognita</name>
    <name type="common">Southern root-knot nematode worm</name>
    <name type="synonym">Oxyuris incognita</name>
    <dbReference type="NCBI Taxonomy" id="6306"/>
    <lineage>
        <taxon>Eukaryota</taxon>
        <taxon>Metazoa</taxon>
        <taxon>Ecdysozoa</taxon>
        <taxon>Nematoda</taxon>
        <taxon>Chromadorea</taxon>
        <taxon>Rhabditida</taxon>
        <taxon>Tylenchina</taxon>
        <taxon>Tylenchomorpha</taxon>
        <taxon>Tylenchoidea</taxon>
        <taxon>Meloidogynidae</taxon>
        <taxon>Meloidogyninae</taxon>
        <taxon>Meloidogyne</taxon>
        <taxon>Meloidogyne incognita group</taxon>
    </lineage>
</organism>
<feature type="transmembrane region" description="Helical" evidence="10">
    <location>
        <begin position="252"/>
        <end position="272"/>
    </location>
</feature>
<evidence type="ECO:0000256" key="8">
    <source>
        <dbReference type="RuleBase" id="RU000477"/>
    </source>
</evidence>
<dbReference type="SUPFAM" id="SSF81338">
    <property type="entry name" value="Aquaporin-like"/>
    <property type="match status" value="1"/>
</dbReference>
<keyword evidence="4 8" id="KW-0812">Transmembrane</keyword>